<evidence type="ECO:0000256" key="6">
    <source>
        <dbReference type="ARBA" id="ARBA00023136"/>
    </source>
</evidence>
<evidence type="ECO:0000256" key="5">
    <source>
        <dbReference type="ARBA" id="ARBA00023077"/>
    </source>
</evidence>
<evidence type="ECO:0000313" key="13">
    <source>
        <dbReference type="EMBL" id="OZN24621.1"/>
    </source>
</evidence>
<gene>
    <name evidence="13" type="ORF">CFY87_07840</name>
    <name evidence="14" type="ORF">NCTC10851_01976</name>
</gene>
<dbReference type="Gene3D" id="2.40.170.20">
    <property type="entry name" value="TonB-dependent receptor, beta-barrel domain"/>
    <property type="match status" value="1"/>
</dbReference>
<dbReference type="GO" id="GO:0044718">
    <property type="term" value="P:siderophore transmembrane transport"/>
    <property type="evidence" value="ECO:0007669"/>
    <property type="project" value="TreeGrafter"/>
</dbReference>
<proteinExistence type="inferred from homology"/>
<evidence type="ECO:0000256" key="10">
    <source>
        <dbReference type="SAM" id="SignalP"/>
    </source>
</evidence>
<accession>A0A263HBX6</accession>
<organism evidence="14 16">
    <name type="scientific">Actinobacillus seminis</name>
    <dbReference type="NCBI Taxonomy" id="722"/>
    <lineage>
        <taxon>Bacteria</taxon>
        <taxon>Pseudomonadati</taxon>
        <taxon>Pseudomonadota</taxon>
        <taxon>Gammaproteobacteria</taxon>
        <taxon>Pasteurellales</taxon>
        <taxon>Pasteurellaceae</taxon>
        <taxon>Actinobacillus</taxon>
    </lineage>
</organism>
<dbReference type="InterPro" id="IPR039426">
    <property type="entry name" value="TonB-dep_rcpt-like"/>
</dbReference>
<feature type="domain" description="TonB-dependent receptor plug" evidence="12">
    <location>
        <begin position="58"/>
        <end position="162"/>
    </location>
</feature>
<dbReference type="AlphaFoldDB" id="A0A263HBX6"/>
<feature type="domain" description="TonB-dependent receptor-like beta-barrel" evidence="11">
    <location>
        <begin position="234"/>
        <end position="697"/>
    </location>
</feature>
<evidence type="ECO:0000256" key="7">
    <source>
        <dbReference type="ARBA" id="ARBA00023237"/>
    </source>
</evidence>
<evidence type="ECO:0000259" key="11">
    <source>
        <dbReference type="Pfam" id="PF00593"/>
    </source>
</evidence>
<dbReference type="OrthoDB" id="6046653at2"/>
<evidence type="ECO:0000256" key="9">
    <source>
        <dbReference type="RuleBase" id="RU003357"/>
    </source>
</evidence>
<dbReference type="Pfam" id="PF07715">
    <property type="entry name" value="Plug"/>
    <property type="match status" value="1"/>
</dbReference>
<dbReference type="Proteomes" id="UP000215738">
    <property type="component" value="Unassembled WGS sequence"/>
</dbReference>
<keyword evidence="6 8" id="KW-0472">Membrane</keyword>
<keyword evidence="4 8" id="KW-0812">Transmembrane</keyword>
<evidence type="ECO:0000256" key="1">
    <source>
        <dbReference type="ARBA" id="ARBA00004571"/>
    </source>
</evidence>
<dbReference type="InterPro" id="IPR037066">
    <property type="entry name" value="Plug_dom_sf"/>
</dbReference>
<evidence type="ECO:0000313" key="15">
    <source>
        <dbReference type="Proteomes" id="UP000215738"/>
    </source>
</evidence>
<evidence type="ECO:0000313" key="14">
    <source>
        <dbReference type="EMBL" id="SUU38213.1"/>
    </source>
</evidence>
<comment type="subcellular location">
    <subcellularLocation>
        <location evidence="1 8">Cell outer membrane</location>
        <topology evidence="1 8">Multi-pass membrane protein</topology>
    </subcellularLocation>
</comment>
<dbReference type="PROSITE" id="PS52016">
    <property type="entry name" value="TONB_DEPENDENT_REC_3"/>
    <property type="match status" value="1"/>
</dbReference>
<keyword evidence="5 9" id="KW-0798">TonB box</keyword>
<dbReference type="InterPro" id="IPR000531">
    <property type="entry name" value="Beta-barrel_TonB"/>
</dbReference>
<feature type="chain" id="PRO_5044571882" evidence="10">
    <location>
        <begin position="24"/>
        <end position="746"/>
    </location>
</feature>
<evidence type="ECO:0000313" key="16">
    <source>
        <dbReference type="Proteomes" id="UP000254507"/>
    </source>
</evidence>
<keyword evidence="14" id="KW-0675">Receptor</keyword>
<evidence type="ECO:0000256" key="8">
    <source>
        <dbReference type="PROSITE-ProRule" id="PRU01360"/>
    </source>
</evidence>
<keyword evidence="3 8" id="KW-1134">Transmembrane beta strand</keyword>
<reference evidence="14 16" key="2">
    <citation type="submission" date="2018-06" db="EMBL/GenBank/DDBJ databases">
        <authorList>
            <consortium name="Pathogen Informatics"/>
            <person name="Doyle S."/>
        </authorList>
    </citation>
    <scope>NUCLEOTIDE SEQUENCE [LARGE SCALE GENOMIC DNA]</scope>
    <source>
        <strain evidence="14 16">NCTC10851</strain>
    </source>
</reference>
<keyword evidence="7 8" id="KW-0998">Cell outer membrane</keyword>
<reference evidence="13 15" key="1">
    <citation type="submission" date="2017-07" db="EMBL/GenBank/DDBJ databases">
        <title>Virulence factors identified in Actinobacillus seminis.</title>
        <authorList>
            <person name="Negrete-Abascal E."/>
            <person name="Vaca-Pacheco S."/>
            <person name="Montes-Garcia F."/>
            <person name="Leyto-Gil A.M."/>
            <person name="Fragoso-Garcia E."/>
            <person name="Carvente-Garcia R."/>
            <person name="Perez-Agueros S."/>
            <person name="Castelan-Sanchez H.G."/>
            <person name="Garcia-Molina A."/>
            <person name="Villamar T.E."/>
            <person name="Vazquez-Cruz C."/>
        </authorList>
    </citation>
    <scope>NUCLEOTIDE SEQUENCE [LARGE SCALE GENOMIC DNA]</scope>
    <source>
        <strain evidence="13 15">ATCC 15768</strain>
    </source>
</reference>
<feature type="signal peptide" evidence="10">
    <location>
        <begin position="1"/>
        <end position="23"/>
    </location>
</feature>
<keyword evidence="2 8" id="KW-0813">Transport</keyword>
<dbReference type="InterPro" id="IPR012910">
    <property type="entry name" value="Plug_dom"/>
</dbReference>
<dbReference type="Proteomes" id="UP000254507">
    <property type="component" value="Unassembled WGS sequence"/>
</dbReference>
<dbReference type="PANTHER" id="PTHR30069">
    <property type="entry name" value="TONB-DEPENDENT OUTER MEMBRANE RECEPTOR"/>
    <property type="match status" value="1"/>
</dbReference>
<dbReference type="GO" id="GO:0009279">
    <property type="term" value="C:cell outer membrane"/>
    <property type="evidence" value="ECO:0007669"/>
    <property type="project" value="UniProtKB-SubCell"/>
</dbReference>
<dbReference type="EMBL" id="UFSB01000001">
    <property type="protein sequence ID" value="SUU38213.1"/>
    <property type="molecule type" value="Genomic_DNA"/>
</dbReference>
<sequence length="746" mass="82995">MKYTRISFMISQVLLIPVFPVIANTNITALDEVSVIADVETESFKKIGAVSNRGAEKRMQSLDSVVRAIPGTYTNIDPTLGMVNMNIRGMSGLGRVNTTIDGVPQTLFGTSANGRTRYHQQSEGASTPSSQFGTTIDPNFLTQIEIERGFSHGASGVNSLAGSAEFKTIGVDDVVFSGNNVGVLSKFATGSNDYGYNVMTALAGKTQALSPTGSIGALFAYGVHKIGSNYKDGNGNDHHDNLYVSRQDQRPTSWLGKIEISPTDQQKWLFSATDYTTNIGGRELTHSNRLVDYELNANSWLNLSVLASHTKNKQRFNAETSIWALTNAIAYNHSNFFKLENESFIDLGGIDLTLKVGASHFTNSYQREAQYDINTANLEHTPFSPAGKQKITAGFIETNWKKGIYHLEANVIYSRSEFSGFKPACGEVSGVMIPCFPRGAMQINKYKNSLNPSFRLSAEFSDWFTPFISYSKSSRMPNIQEIFFNNEGGASMNPYLKPEKANTYQIGFNTLKRNLFSEQDQLGLKVSHYRQRIKDFITSEMFYINEQSKLTHDIGQAVPGFSAEIAINRLNPVKMTGTEIEVNYDHPVFFAHLAYSQQKTSQPIGIQSSVVGFGYGDIYELPKHSATLDIGTRLFNQRLTLGSIIKYTGTVYRILPLIDNDNPKPRKQKLPSQPVVADFYAIYDVNKHFKLKFSIQNAFNAAYIDPLNSQNGTINDYNVDENDNDVFNFTNYARGRTYVLGGEVRF</sequence>
<evidence type="ECO:0000256" key="4">
    <source>
        <dbReference type="ARBA" id="ARBA00022692"/>
    </source>
</evidence>
<dbReference type="InParanoid" id="A0A263HBX6"/>
<keyword evidence="15" id="KW-1185">Reference proteome</keyword>
<keyword evidence="10" id="KW-0732">Signal</keyword>
<dbReference type="RefSeq" id="WP_094946660.1">
    <property type="nucleotide sequence ID" value="NZ_NLFK01000007.1"/>
</dbReference>
<dbReference type="PANTHER" id="PTHR30069:SF50">
    <property type="entry name" value="TONB-DEPENDENT RECEPTOR HI_1217-RELATED"/>
    <property type="match status" value="1"/>
</dbReference>
<dbReference type="InterPro" id="IPR036942">
    <property type="entry name" value="Beta-barrel_TonB_sf"/>
</dbReference>
<evidence type="ECO:0000259" key="12">
    <source>
        <dbReference type="Pfam" id="PF07715"/>
    </source>
</evidence>
<protein>
    <submittedName>
        <fullName evidence="13 14">Outer membrane colicin Js receptor</fullName>
    </submittedName>
</protein>
<dbReference type="EMBL" id="NLFK01000007">
    <property type="protein sequence ID" value="OZN24621.1"/>
    <property type="molecule type" value="Genomic_DNA"/>
</dbReference>
<dbReference type="SUPFAM" id="SSF56935">
    <property type="entry name" value="Porins"/>
    <property type="match status" value="1"/>
</dbReference>
<dbReference type="Pfam" id="PF00593">
    <property type="entry name" value="TonB_dep_Rec_b-barrel"/>
    <property type="match status" value="1"/>
</dbReference>
<evidence type="ECO:0000256" key="3">
    <source>
        <dbReference type="ARBA" id="ARBA00022452"/>
    </source>
</evidence>
<dbReference type="GO" id="GO:0015344">
    <property type="term" value="F:siderophore uptake transmembrane transporter activity"/>
    <property type="evidence" value="ECO:0007669"/>
    <property type="project" value="TreeGrafter"/>
</dbReference>
<evidence type="ECO:0000256" key="2">
    <source>
        <dbReference type="ARBA" id="ARBA00022448"/>
    </source>
</evidence>
<name>A0A263HBX6_9PAST</name>
<dbReference type="Gene3D" id="2.170.130.10">
    <property type="entry name" value="TonB-dependent receptor, plug domain"/>
    <property type="match status" value="1"/>
</dbReference>
<comment type="similarity">
    <text evidence="8 9">Belongs to the TonB-dependent receptor family.</text>
</comment>